<dbReference type="FunFam" id="1.10.1200.10:FF:000016">
    <property type="entry name" value="Non-ribosomal peptide synthase"/>
    <property type="match status" value="2"/>
</dbReference>
<dbReference type="InterPro" id="IPR000873">
    <property type="entry name" value="AMP-dep_synth/lig_dom"/>
</dbReference>
<evidence type="ECO:0000259" key="8">
    <source>
        <dbReference type="PROSITE" id="PS50075"/>
    </source>
</evidence>
<dbReference type="Pfam" id="PF13193">
    <property type="entry name" value="AMP-binding_C"/>
    <property type="match status" value="5"/>
</dbReference>
<dbReference type="CDD" id="cd05930">
    <property type="entry name" value="A_NRPS"/>
    <property type="match status" value="2"/>
</dbReference>
<accession>A0A380NZ01</accession>
<feature type="compositionally biased region" description="Basic and acidic residues" evidence="7">
    <location>
        <begin position="5624"/>
        <end position="5639"/>
    </location>
</feature>
<dbReference type="Pfam" id="PF00501">
    <property type="entry name" value="AMP-binding"/>
    <property type="match status" value="5"/>
</dbReference>
<feature type="domain" description="Carrier" evidence="8">
    <location>
        <begin position="507"/>
        <end position="582"/>
    </location>
</feature>
<evidence type="ECO:0000313" key="9">
    <source>
        <dbReference type="EMBL" id="SUP57408.1"/>
    </source>
</evidence>
<dbReference type="GO" id="GO:0017000">
    <property type="term" value="P:antibiotic biosynthetic process"/>
    <property type="evidence" value="ECO:0007669"/>
    <property type="project" value="UniProtKB-KW"/>
</dbReference>
<dbReference type="FunFam" id="3.40.50.12780:FF:000012">
    <property type="entry name" value="Non-ribosomal peptide synthetase"/>
    <property type="match status" value="1"/>
</dbReference>
<dbReference type="Gene3D" id="1.10.1200.10">
    <property type="entry name" value="ACP-like"/>
    <property type="match status" value="5"/>
</dbReference>
<proteinExistence type="inferred from homology"/>
<dbReference type="Pfam" id="PF00550">
    <property type="entry name" value="PP-binding"/>
    <property type="match status" value="5"/>
</dbReference>
<keyword evidence="4" id="KW-0597">Phosphoprotein</keyword>
<dbReference type="SUPFAM" id="SSF47336">
    <property type="entry name" value="ACP-like"/>
    <property type="match status" value="5"/>
</dbReference>
<dbReference type="SMART" id="SM01294">
    <property type="entry name" value="PKS_PP_betabranch"/>
    <property type="match status" value="1"/>
</dbReference>
<dbReference type="InterPro" id="IPR023213">
    <property type="entry name" value="CAT-like_dom_sf"/>
</dbReference>
<dbReference type="NCBIfam" id="NF004282">
    <property type="entry name" value="PRK05691.1"/>
    <property type="match status" value="4"/>
</dbReference>
<dbReference type="NCBIfam" id="TIGR01720">
    <property type="entry name" value="NRPS-para261"/>
    <property type="match status" value="2"/>
</dbReference>
<feature type="domain" description="Carrier" evidence="8">
    <location>
        <begin position="4102"/>
        <end position="4176"/>
    </location>
</feature>
<dbReference type="PROSITE" id="PS00455">
    <property type="entry name" value="AMP_BINDING"/>
    <property type="match status" value="4"/>
</dbReference>
<reference evidence="9 10" key="1">
    <citation type="submission" date="2018-06" db="EMBL/GenBank/DDBJ databases">
        <authorList>
            <consortium name="Pathogen Informatics"/>
            <person name="Doyle S."/>
        </authorList>
    </citation>
    <scope>NUCLEOTIDE SEQUENCE [LARGE SCALE GENOMIC DNA]</scope>
    <source>
        <strain evidence="9 10">NCTC7807</strain>
    </source>
</reference>
<dbReference type="Gene3D" id="3.30.559.10">
    <property type="entry name" value="Chloramphenicol acetyltransferase-like domain"/>
    <property type="match status" value="6"/>
</dbReference>
<dbReference type="Gene3D" id="3.30.559.30">
    <property type="entry name" value="Nonribosomal peptide synthetase, condensation domain"/>
    <property type="match status" value="6"/>
</dbReference>
<dbReference type="CDD" id="cd19534">
    <property type="entry name" value="E_NRPS"/>
    <property type="match status" value="2"/>
</dbReference>
<dbReference type="Gene3D" id="3.40.50.980">
    <property type="match status" value="10"/>
</dbReference>
<dbReference type="InterPro" id="IPR010071">
    <property type="entry name" value="AA_adenyl_dom"/>
</dbReference>
<dbReference type="FunFam" id="1.10.1200.10:FF:000005">
    <property type="entry name" value="Nonribosomal peptide synthetase 1"/>
    <property type="match status" value="3"/>
</dbReference>
<dbReference type="CDD" id="cd19531">
    <property type="entry name" value="LCL_NRPS-like"/>
    <property type="match status" value="2"/>
</dbReference>
<dbReference type="PANTHER" id="PTHR45527">
    <property type="entry name" value="NONRIBOSOMAL PEPTIDE SYNTHETASE"/>
    <property type="match status" value="1"/>
</dbReference>
<dbReference type="FunFam" id="3.30.300.30:FF:000010">
    <property type="entry name" value="Enterobactin synthetase component F"/>
    <property type="match status" value="4"/>
</dbReference>
<evidence type="ECO:0000256" key="3">
    <source>
        <dbReference type="ARBA" id="ARBA00022450"/>
    </source>
</evidence>
<dbReference type="CDD" id="cd19543">
    <property type="entry name" value="DCL_NRPS"/>
    <property type="match status" value="2"/>
</dbReference>
<gene>
    <name evidence="9" type="primary">lgrB_3</name>
    <name evidence="9" type="ORF">NCTC7807_03158</name>
</gene>
<feature type="region of interest" description="Disordered" evidence="7">
    <location>
        <begin position="3038"/>
        <end position="3063"/>
    </location>
</feature>
<dbReference type="InterPro" id="IPR020845">
    <property type="entry name" value="AMP-binding_CS"/>
</dbReference>
<dbReference type="SUPFAM" id="SSF56801">
    <property type="entry name" value="Acetyl-CoA synthetase-like"/>
    <property type="match status" value="5"/>
</dbReference>
<dbReference type="GO" id="GO:0031177">
    <property type="term" value="F:phosphopantetheine binding"/>
    <property type="evidence" value="ECO:0007669"/>
    <property type="project" value="InterPro"/>
</dbReference>
<dbReference type="NCBIfam" id="NF003417">
    <property type="entry name" value="PRK04813.1"/>
    <property type="match status" value="5"/>
</dbReference>
<keyword evidence="6" id="KW-0045">Antibiotic biosynthesis</keyword>
<comment type="similarity">
    <text evidence="2">Belongs to the ATP-dependent AMP-binding enzyme family.</text>
</comment>
<keyword evidence="3" id="KW-0596">Phosphopantetheine</keyword>
<organism evidence="9 10">
    <name type="scientific">Streptomyces griseus</name>
    <dbReference type="NCBI Taxonomy" id="1911"/>
    <lineage>
        <taxon>Bacteria</taxon>
        <taxon>Bacillati</taxon>
        <taxon>Actinomycetota</taxon>
        <taxon>Actinomycetes</taxon>
        <taxon>Kitasatosporales</taxon>
        <taxon>Streptomycetaceae</taxon>
        <taxon>Streptomyces</taxon>
    </lineage>
</organism>
<feature type="region of interest" description="Disordered" evidence="7">
    <location>
        <begin position="5624"/>
        <end position="5645"/>
    </location>
</feature>
<dbReference type="InterPro" id="IPR009081">
    <property type="entry name" value="PP-bd_ACP"/>
</dbReference>
<feature type="domain" description="Carrier" evidence="8">
    <location>
        <begin position="1533"/>
        <end position="1607"/>
    </location>
</feature>
<dbReference type="Pfam" id="PF00668">
    <property type="entry name" value="Condensation"/>
    <property type="match status" value="6"/>
</dbReference>
<dbReference type="InterPro" id="IPR036736">
    <property type="entry name" value="ACP-like_sf"/>
</dbReference>
<sequence length="5729" mass="609615">MSQGERSMPAVQHATVVEGFAARVAARPDAVAVVCGGRTLTYRELDRRAEGLARGLVARGVGAESRVGLLLARSADVVVAMLAVLKAGAAYVPLHPDDPEERTRALLTRSRSSLVLTDRDRSTVAGLPALPVDPDTAAGSSPLPAAAPRPASLAYVMFTSGSTGVPKGVAVTHEDITALAADSRWRGGAHAHVLFHSPHSFDAATYEIWVPLLNGGTVTVAEEGISGPVLRRAVADGVRAVFLTKALFDLLAEEDPECFTGLSEVWTGGEAASPAAMARVQEAVPRLTLVHVYGPTETTTFAVCGPLSPADTRDSHVPLGVPMDDTGAHILDAALAPVPEGTPGELYLGGAGLARGYDGRPDLTATRFVADPHRPGGRLYRTGDLVRRRPDGRIDFLGRTDGQVKIRGHRIEPGEIEAALLADPAVTRACVVARADLPGAKRLTAYLVAATPQDPAALRARLARTLPEYMVPAAFVTLDALPLTPNGKIDHRALPAPGTTAAAAYVAPRGSTERALCDLWADLLGIERAGAEDDFFALGGDSVAALKATSRLRRTLGADLPARALFDHPTPARLAAVLTRKGAGGAVEPGGVIPAVPRDGARLPLSPGQERLWFLDEFTPGGVEYNTGLALRVAGGLDLTALRTALDALVARHEPLRTTFAEGAQTVHTALPLPLRAVDADGEEELRRVLAAEQATPFDLRTGPPARVLVVRLAWEGATVLVLSMHHIATDGWSMGVITRELSTLYAGAVRGERAELPPLPVRYADFAAWQRDRVAGDAFDGQLSYWREKLAGTEPLELPADRPRPAVRTSAGALHTFEVPAELTARLTAVAREGGASLFMALTAVTQLVLSRYTGRRDIALGTVVSGRERPELEELVGFFVNTLVLRQRVEERVSFDAFLRQVRATVLEAFAHQEAPFDRVVEAVGADRDPSRSPLVQALLVLQNSLGLAPDFAGRPARRQPVPRSSSRFDLMWEFFAEPDGRLTAEVEYNSDLFDAATVDRLCHHWLHLTEQAVRAPGLPLARHDMLGPAERAALLSPSEAAPEPAAFRSVVELVAERTAAAPDAVALRHGDTSVTYAELGRRADQLARHLLALGAGPEKRVGISLPRTPDLVVAALAVLKTGAAYVPLDPEYPADRLEHMRGDSGTHLTVDAALVEAARTTDDSPVPHPAVSPQNAAYVIYTSGSTGKPKGVVVPHHALTRLITWATTLGEDTFAHTFFSTSLNFDVSVFELFGTLATGGTLEIAHNILSLTDHPAWNGTLVSAVPSAFQALVAEPTTRLDPKLLILAGEAFPTTLLDQARRALPHTTVANIYGPTEATVYATGWFSHENPDPKATTVPIGRPLAGKSAYVLDATLNPVPAGSWGELYLAGSLARGYIGRPHLTSERFVAHPYDQGARLYRTGDLVRRHLDGTLEYAGRNDHQIKVRGHRIETGEIETALLTLPGTGQAAVVAREDQPGTKYLVAYLVTTGPEPADPAEVRAHLARTLPDHMLPAAFVTLDALPLNAAGKLDRAALPAPQVETAPATHLAPRTGTERLLAEIWATVLGRERVGVEDNFFDLGGDSIISLQVVSRARRAGLALTSRDVFLHPTVAALAQAVQPAEDAAETLAEQGPVSGEVVTTPIREWFFATHPVAPHHFNMGAGFLLPAGTDLAALRAAVAALLARHDALRSAFTRLPDGRWEGRISTAVDVDAVFTAVPDEGDAAWAELAARTHAGLDLGTGPLVRVLVGTGAPEAPVRVLIAAHHLVMDGVSWRVLLEDLESAYRRIAGGAEPEYDPKGTSVRQWAERLAQHTANGGFDAELPYWQDVLADAGTRLPVDLPGGANTVGSERSVSAGLSAEETDALLRAVPSVYRTQPNDVLLAALARTLGPWAGSGRLAVHLEGHGRAELFDEVDLTRTVGWFTSLHPVALDLPGEAAGDWSELLPAVKERLRAVPGQGVGYGALRYLRATHPGPAGDRALGLAEAPAPELAFNYLGHFGAADGSGWARSLVLNPGGEHHPGEARGHVLEVVGAVQDGRLTFTWTYSENLHARATVAALAERYTAELRELLAHCARPGAGRCTPSDFPLVRLTQDEVDRITLSGGERRPGDVVDVYPLTPLQSGMLFHALNEPGRGAYLEQFTFVLDGVDDLAVLAGAWRQVVGASDALRVSVRWEGLPEPVQVVRREVLLPVEVLDWTARTGTEREASLAALLAGDRATGMELSGDGPLTRVTLAALPGERVRVVWTFHHLLLDGWSSAAVVADVVAAYAAARAGKPAGLPARGSFRDHLVWLAGRDRAAGLEFWRERLAGFAEPTALPYDRAPGDAHRSGSTGRHTARLGRAASAAVTAAARRHRVTPGTLAQAAWALTLAAHAGTTDVVFGTTVSGRPADLPGAESTVGLFINTVPVRVTTGPGERVGPWLRALGAAQAEATEYAHVPLHEIPAGPATGAALFDSLLVIENYPVTTGEGAGHGVSVRELDAVESTNYPLTLTVRPSDTLDVTVGHDPALFDTDTVERLADGFLRALTVLAEDTGDGLLAALPMLGEAERGRVLGEWSGSLGAPELHTSVPEAFARRVAAAPEAPAVRCGDLSFTYRELDARSDRVAAALRSRGVGAGARVGLLLRRSPDVVVAMLAVLKTGAAYVPLHPAHPVERMEQILGDAGAQLLVADAAAPHLPAGVGVLQLSEATRRAWAPAGVPSPSVPADEPAYIMSTSGSTGTPKGVTVTHRAVVALAADRRWRSRAHRHVLFHSPHSFDAATYEVWVPLLGGGCVEVAEEDLSAAVVRRAAGRGVAAVFLTTALFGALAEEDPACFAGLSEVWTGGEAASAPAMARMAAHCPATELVHVYGPTEATTFALSGPVTPDDTAGPGPVPLGRPMDDTLAYVLDGALRPVGVGVPGELYLGGPGLARGYDGQAPLTSARFVADPFGSGRRLYRSGDVVRRGPDGRLAFLGRGDGQVKIRGHRIELGEIEAALRARPDVGGVAVAARETRSGAKRLVAYVVPASGTTLDVPALREGLADRLPAYMVPSELVELAALPLTVNGKVDRRALPAPGDGDGGPEEGAAEHTAPLPGTQTVVAQVWAEVLGVERVGAHQDFFALGGDSIAGLKVVSRLRTRLGTGLSPRTLFDHPTVATLAEAVDAASAGDRPASGGPIPRAPRGTAPPLSFAQERLWFLDQFAPGSSEYNVVTTLRLTGTLDLAALRTAVSGLVARHEALRTTFTPVDGRGTQTVHDRQDVPVRVVEPGSAEEARDALRDEAARPFDLRTGPLVRVLLVQDAPGARADGATLMVTLHHIVTDGWSMGIVARELSELYACAVRATEPRLPALPAHYPDYAAWQRARLTDEALEPHLAYWRDQLHDLPVLELPADRPRPAVRSGRGALHSFPVPREVATALGEAARRRGATLSMALTAVTQLVLARHSGQRDLAVGTAVSGRDRTELEGLVGFFVNTLVLRSRIDETAGFGALLDQVRETTLAAFAHQDVPFSRLVEELDPERDPSRTPLVQAAVTLQNAPRGSFALPGLLVEETLPPVETTPFDLNVEFEPRPDDGLLAVISYSTDLYDAGTVARMATHWRELATGLATSDPDQPLRNLSMLSPAEHAEALTAAHGPTTDTPPTTVTAAFATHVAQTPHTIALHTSTGTLTYAELDTRAEHLARALAERGITTESRVALHLNRSADLITAILAILKTGGTYIPLHPANPENRTRDILTRSHTTLILTDQNHTHLCGTPTLHVTTPPTTDHRPPATIHPDSLAYVMYTSGSTGKPKGVAITHHDITALTADTHWKNGAHQHLLLHSPHSFDAATHEIWTPLLNGHTLTIADHDITAPTIRQAITNGVTSLFLTKALFDLLAEEDPTCFHGLHELWTGGETASPTTMNRVQTTNPHLTLVHTYGPTETTTFAISGPLTPHDTTHNPVPLGRPMDNTHAYILDTNLTPTPTGIPGELYLGGTGLARGYDHQPALTATRFIPHPHHPGQRLYRTGDLATRHPDGRIHFHGRTDTQIKIRGHRIEPTETETTLLTHPHITQAHVLARTTPTGSQHLIAYTVGTTTDPDELRTHLATTLPDYMIPTTFIPLDTLPLTPNGKIDHRALPTPNPTTNTPYTAPTTPTEHTLTHIWTNVLNTPHIGIHDNFFTLGGDSITSLQVVSRARRAGLTLSSRDIFLRQTIAQLAASVAEAAPDEASHAPQGVVSGPVGPTPIREWFFAHHPVAPAHFAMSMAFELAPGFRTDVMRTALTALLGHHDALRSTFTRRADGRWEGHLRPAVDPDAVLTVHRLAPDGEEAAWEELARAAQSGMDLARGPLFRALVGDRGPGRPAWLFVAAHHLLVDGVSWRVLLEDLGRAYEQAASGAPVDLGPKTASVVQWADRLARRAAEGGFDGQREYWRAVGEAASTGLPVDLPGGRNTMADQATVEVSLDAGETAALLHRVPEVYRTRTDDVLLTALARTLRTWTGRERTAVAVEGHGREELFDDVDLTRTVGWFTSIYPVALALPDGDDPGAALKTVKEQLRAVPERGIGYGVLRHLVSGADGSSPLAGLAEPRISFNYHGRFDAEAAPGAGPVRAALPPLGQDHHPDEERAHLIDVIGVVGGDGVLSFTWTYSAGLHHAATVQRLARDFTAELRALVRHCALPEAGGRTPSDFPLAGLDQAGVDALAGTGPAAAAVEDVYPLTPMQSGMLLHTLADPGVYLDQASFLLEGAGDPLRLAAAWQRLVDATPALRTHLVWEDVPEPLQVVRHHAPLTVRHLDWTGLPEGEQAGALTELAEEERAAGVDLAAGPLMRLVLVRARPDAVRVVWTFHHIVLDGWSTTRIFEDVFAQYAALGTGTAPAPLSRPPFSAYVEWLRRQDGRAARAYWTRALAGFDAPTPLPHDRRPAPGHRAHAAARVRVGLTEERARALSAMAARHHLTLNSVVQGAWALLLARHAGEGDVCFGATVSGRPAELPGMESTVGNFLNTLPVRVRAAVEGETLLDWLRRLQREQAEARAFEHLALREIREVSELPAGAELFESLVVFENYPDNEAAAAVHGLSISEVSAVDTTSYALDLTAYTDGDRLALDLAYDPSLFGAERIGHLARHLSVLLAGMPDHAQLPPAALPSLTGEQERELLAPGGWSGAPVPYPREACLHELIAAQARRAPGAEAVASGPDSLTYAELEERAGRLAHHLVAHGVGPGAVVAICLERGVELVVALLAVLKAGGAYVPLDAAHPADRLEYVLSDSGAVLVLTRDALAARLPAARVPVLSLDAEADRIAARPARVPETGVTPRDLAYVIYTSGSTGRPKGVQVEHGSVVHGAASWDTAYGFTPEPGRAPARQLNVASFSFDVFVSDLVHALCHGGTLVIAPAETVADPARLLNLLTEARVTHLDTVPALVTAVADEAERRGARLPELRVLAAGADLWRTDDCRRLLARTAEGTTVLNTYGVTEATVESCLYPVAPDALPDTPGVPIGRPNPGVRMYLLDAAMRPVPAGVTGDLYIGGPSVARGYRNRPGLTATRFVADPFGAEPGGRLYLTGDRARYLPDGTVEFAGRADQQVKVRGFRVEPGEVETALRSHPSVTAAVVAPGRDARGDIRLVGYAVPRAGHPFDPAGLRAHLKARVPAYMVPAVLVELDALPLNANGKVDRRALPEPDPAERGGTEYVAPRTPGEEALAGIWREVLGQDRVGAEDDFFDLGGNSIQLLQVTSRVRAAFGVALSVRDFYDAPTVAGLTAAVEERVLRELEEAMRQ</sequence>
<dbReference type="InterPro" id="IPR006162">
    <property type="entry name" value="Ppantetheine_attach_site"/>
</dbReference>
<dbReference type="InterPro" id="IPR020806">
    <property type="entry name" value="PKS_PP-bd"/>
</dbReference>
<dbReference type="GO" id="GO:0003824">
    <property type="term" value="F:catalytic activity"/>
    <property type="evidence" value="ECO:0007669"/>
    <property type="project" value="InterPro"/>
</dbReference>
<feature type="domain" description="Carrier" evidence="8">
    <location>
        <begin position="3061"/>
        <end position="3136"/>
    </location>
</feature>
<dbReference type="InterPro" id="IPR045851">
    <property type="entry name" value="AMP-bd_C_sf"/>
</dbReference>
<evidence type="ECO:0000256" key="6">
    <source>
        <dbReference type="ARBA" id="ARBA00023194"/>
    </source>
</evidence>
<dbReference type="PROSITE" id="PS00012">
    <property type="entry name" value="PHOSPHOPANTETHEINE"/>
    <property type="match status" value="5"/>
</dbReference>
<dbReference type="SUPFAM" id="SSF52777">
    <property type="entry name" value="CoA-dependent acyltransferases"/>
    <property type="match status" value="12"/>
</dbReference>
<dbReference type="GO" id="GO:0072330">
    <property type="term" value="P:monocarboxylic acid biosynthetic process"/>
    <property type="evidence" value="ECO:0007669"/>
    <property type="project" value="UniProtKB-ARBA"/>
</dbReference>
<feature type="domain" description="Carrier" evidence="8">
    <location>
        <begin position="5644"/>
        <end position="5719"/>
    </location>
</feature>
<dbReference type="GO" id="GO:0043041">
    <property type="term" value="P:amino acid activation for nonribosomal peptide biosynthetic process"/>
    <property type="evidence" value="ECO:0007669"/>
    <property type="project" value="TreeGrafter"/>
</dbReference>
<dbReference type="GO" id="GO:0044550">
    <property type="term" value="P:secondary metabolite biosynthetic process"/>
    <property type="evidence" value="ECO:0007669"/>
    <property type="project" value="UniProtKB-ARBA"/>
</dbReference>
<evidence type="ECO:0000256" key="7">
    <source>
        <dbReference type="SAM" id="MobiDB-lite"/>
    </source>
</evidence>
<dbReference type="Gene3D" id="2.30.38.10">
    <property type="entry name" value="Luciferase, Domain 3"/>
    <property type="match status" value="5"/>
</dbReference>
<dbReference type="PANTHER" id="PTHR45527:SF1">
    <property type="entry name" value="FATTY ACID SYNTHASE"/>
    <property type="match status" value="1"/>
</dbReference>
<dbReference type="Gene3D" id="3.30.300.30">
    <property type="match status" value="5"/>
</dbReference>
<dbReference type="InterPro" id="IPR025110">
    <property type="entry name" value="AMP-bd_C"/>
</dbReference>
<dbReference type="InterPro" id="IPR010060">
    <property type="entry name" value="NRPS_synth"/>
</dbReference>
<dbReference type="InterPro" id="IPR001242">
    <property type="entry name" value="Condensation_dom"/>
</dbReference>
<dbReference type="Proteomes" id="UP000254150">
    <property type="component" value="Unassembled WGS sequence"/>
</dbReference>
<dbReference type="PROSITE" id="PS50075">
    <property type="entry name" value="CARRIER"/>
    <property type="match status" value="5"/>
</dbReference>
<evidence type="ECO:0000256" key="5">
    <source>
        <dbReference type="ARBA" id="ARBA00022737"/>
    </source>
</evidence>
<name>A0A380NZ01_STRGR</name>
<dbReference type="GO" id="GO:0008610">
    <property type="term" value="P:lipid biosynthetic process"/>
    <property type="evidence" value="ECO:0007669"/>
    <property type="project" value="UniProtKB-ARBA"/>
</dbReference>
<dbReference type="EMBL" id="UHID01000006">
    <property type="protein sequence ID" value="SUP57408.1"/>
    <property type="molecule type" value="Genomic_DNA"/>
</dbReference>
<dbReference type="CDD" id="cd12117">
    <property type="entry name" value="A_NRPS_Srf_like"/>
    <property type="match status" value="2"/>
</dbReference>
<dbReference type="NCBIfam" id="TIGR01733">
    <property type="entry name" value="AA-adenyl-dom"/>
    <property type="match status" value="5"/>
</dbReference>
<dbReference type="FunFam" id="3.40.50.980:FF:000001">
    <property type="entry name" value="Non-ribosomal peptide synthetase"/>
    <property type="match status" value="4"/>
</dbReference>
<dbReference type="FunFam" id="2.30.38.10:FF:000001">
    <property type="entry name" value="Non-ribosomal peptide synthetase PvdI"/>
    <property type="match status" value="1"/>
</dbReference>
<evidence type="ECO:0000256" key="2">
    <source>
        <dbReference type="ARBA" id="ARBA00006432"/>
    </source>
</evidence>
<comment type="cofactor">
    <cofactor evidence="1">
        <name>pantetheine 4'-phosphate</name>
        <dbReference type="ChEBI" id="CHEBI:47942"/>
    </cofactor>
</comment>
<dbReference type="GO" id="GO:0005737">
    <property type="term" value="C:cytoplasm"/>
    <property type="evidence" value="ECO:0007669"/>
    <property type="project" value="TreeGrafter"/>
</dbReference>
<dbReference type="SMART" id="SM00823">
    <property type="entry name" value="PKS_PP"/>
    <property type="match status" value="5"/>
</dbReference>
<evidence type="ECO:0000313" key="10">
    <source>
        <dbReference type="Proteomes" id="UP000254150"/>
    </source>
</evidence>
<evidence type="ECO:0000256" key="1">
    <source>
        <dbReference type="ARBA" id="ARBA00001957"/>
    </source>
</evidence>
<evidence type="ECO:0000256" key="4">
    <source>
        <dbReference type="ARBA" id="ARBA00022553"/>
    </source>
</evidence>
<protein>
    <submittedName>
        <fullName evidence="9">Nonribosomal peptide synthetase</fullName>
    </submittedName>
</protein>
<keyword evidence="5" id="KW-0677">Repeat</keyword>